<organism evidence="2 3">
    <name type="scientific">Thalassotalea nanhaiensis</name>
    <dbReference type="NCBI Taxonomy" id="3065648"/>
    <lineage>
        <taxon>Bacteria</taxon>
        <taxon>Pseudomonadati</taxon>
        <taxon>Pseudomonadota</taxon>
        <taxon>Gammaproteobacteria</taxon>
        <taxon>Alteromonadales</taxon>
        <taxon>Colwelliaceae</taxon>
        <taxon>Thalassotalea</taxon>
    </lineage>
</organism>
<dbReference type="Proteomes" id="UP001248581">
    <property type="component" value="Chromosome"/>
</dbReference>
<evidence type="ECO:0000313" key="2">
    <source>
        <dbReference type="EMBL" id="WNC67283.1"/>
    </source>
</evidence>
<feature type="transmembrane region" description="Helical" evidence="1">
    <location>
        <begin position="93"/>
        <end position="112"/>
    </location>
</feature>
<sequence length="131" mass="15240">MRLSKPLYEKLPFIYFIAALYLFFTYDMTATIVSAALLYVVSALVWVKRSDYRRQTRISKTVNGIRLPQVVYEYYPFVFLAISLIILKYFPQPIALAAALLMSLVALKNIILRRQSRRANPLKFGAKQKLR</sequence>
<feature type="transmembrane region" description="Helical" evidence="1">
    <location>
        <begin position="67"/>
        <end position="87"/>
    </location>
</feature>
<keyword evidence="1" id="KW-0812">Transmembrane</keyword>
<proteinExistence type="predicted"/>
<keyword evidence="3" id="KW-1185">Reference proteome</keyword>
<dbReference type="EMBL" id="CP134146">
    <property type="protein sequence ID" value="WNC67283.1"/>
    <property type="molecule type" value="Genomic_DNA"/>
</dbReference>
<dbReference type="RefSeq" id="WP_348386447.1">
    <property type="nucleotide sequence ID" value="NZ_CP134146.1"/>
</dbReference>
<accession>A0ABY9TER8</accession>
<feature type="transmembrane region" description="Helical" evidence="1">
    <location>
        <begin position="7"/>
        <end position="24"/>
    </location>
</feature>
<gene>
    <name evidence="2" type="ORF">RI845_12215</name>
</gene>
<feature type="transmembrane region" description="Helical" evidence="1">
    <location>
        <begin position="30"/>
        <end position="47"/>
    </location>
</feature>
<keyword evidence="1" id="KW-1133">Transmembrane helix</keyword>
<protein>
    <submittedName>
        <fullName evidence="2">Uncharacterized protein</fullName>
    </submittedName>
</protein>
<reference evidence="3" key="1">
    <citation type="submission" date="2023-09" db="EMBL/GenBank/DDBJ databases">
        <authorList>
            <person name="Li S."/>
            <person name="Li X."/>
            <person name="Zhang C."/>
            <person name="Zhao Z."/>
        </authorList>
    </citation>
    <scope>NUCLEOTIDE SEQUENCE [LARGE SCALE GENOMIC DNA]</scope>
    <source>
        <strain evidence="3">SQ345</strain>
    </source>
</reference>
<evidence type="ECO:0000313" key="3">
    <source>
        <dbReference type="Proteomes" id="UP001248581"/>
    </source>
</evidence>
<evidence type="ECO:0000256" key="1">
    <source>
        <dbReference type="SAM" id="Phobius"/>
    </source>
</evidence>
<keyword evidence="1" id="KW-0472">Membrane</keyword>
<name>A0ABY9TER8_9GAMM</name>